<sequence>MEDRVGAWDVKCDSRHGELRTFNSSDFSIWAVFDGHGSSAVSSYLHAALHRHLRSRLCDLPLLPPPRARDQEQDQDDLPPPFPEQQQHPQQRQQQEAGLEEVAAAERDVSEGKEEEAGHEAAGYHGHPDRHHHHQQQQEVRSALLAALAAADADLQRSTAASPSTQPPQRKLGRRGALR</sequence>
<dbReference type="Proteomes" id="UP001054857">
    <property type="component" value="Unassembled WGS sequence"/>
</dbReference>
<accession>A0AAD3E0H3</accession>
<feature type="compositionally biased region" description="Low complexity" evidence="1">
    <location>
        <begin position="143"/>
        <end position="153"/>
    </location>
</feature>
<feature type="region of interest" description="Disordered" evidence="1">
    <location>
        <begin position="62"/>
        <end position="179"/>
    </location>
</feature>
<feature type="compositionally biased region" description="Basic and acidic residues" evidence="1">
    <location>
        <begin position="104"/>
        <end position="119"/>
    </location>
</feature>
<reference evidence="2 3" key="1">
    <citation type="journal article" date="2021" name="Sci. Rep.">
        <title>Genome sequencing of the multicellular alga Astrephomene provides insights into convergent evolution of germ-soma differentiation.</title>
        <authorList>
            <person name="Yamashita S."/>
            <person name="Yamamoto K."/>
            <person name="Matsuzaki R."/>
            <person name="Suzuki S."/>
            <person name="Yamaguchi H."/>
            <person name="Hirooka S."/>
            <person name="Minakuchi Y."/>
            <person name="Miyagishima S."/>
            <person name="Kawachi M."/>
            <person name="Toyoda A."/>
            <person name="Nozaki H."/>
        </authorList>
    </citation>
    <scope>NUCLEOTIDE SEQUENCE [LARGE SCALE GENOMIC DNA]</scope>
    <source>
        <strain evidence="2 3">NIES-4017</strain>
    </source>
</reference>
<evidence type="ECO:0000313" key="2">
    <source>
        <dbReference type="EMBL" id="GFR51223.1"/>
    </source>
</evidence>
<proteinExistence type="predicted"/>
<feature type="compositionally biased region" description="Low complexity" evidence="1">
    <location>
        <begin position="84"/>
        <end position="95"/>
    </location>
</feature>
<name>A0AAD3E0H3_9CHLO</name>
<evidence type="ECO:0000256" key="1">
    <source>
        <dbReference type="SAM" id="MobiDB-lite"/>
    </source>
</evidence>
<keyword evidence="3" id="KW-1185">Reference proteome</keyword>
<organism evidence="2 3">
    <name type="scientific">Astrephomene gubernaculifera</name>
    <dbReference type="NCBI Taxonomy" id="47775"/>
    <lineage>
        <taxon>Eukaryota</taxon>
        <taxon>Viridiplantae</taxon>
        <taxon>Chlorophyta</taxon>
        <taxon>core chlorophytes</taxon>
        <taxon>Chlorophyceae</taxon>
        <taxon>CS clade</taxon>
        <taxon>Chlamydomonadales</taxon>
        <taxon>Astrephomenaceae</taxon>
        <taxon>Astrephomene</taxon>
    </lineage>
</organism>
<dbReference type="EMBL" id="BMAR01000047">
    <property type="protein sequence ID" value="GFR51223.1"/>
    <property type="molecule type" value="Genomic_DNA"/>
</dbReference>
<dbReference type="Gene3D" id="3.60.40.10">
    <property type="entry name" value="PPM-type phosphatase domain"/>
    <property type="match status" value="1"/>
</dbReference>
<dbReference type="AlphaFoldDB" id="A0AAD3E0H3"/>
<dbReference type="InterPro" id="IPR036457">
    <property type="entry name" value="PPM-type-like_dom_sf"/>
</dbReference>
<dbReference type="SUPFAM" id="SSF81606">
    <property type="entry name" value="PP2C-like"/>
    <property type="match status" value="1"/>
</dbReference>
<protein>
    <submittedName>
        <fullName evidence="2">Uncharacterized protein</fullName>
    </submittedName>
</protein>
<feature type="compositionally biased region" description="Polar residues" evidence="1">
    <location>
        <begin position="156"/>
        <end position="168"/>
    </location>
</feature>
<evidence type="ECO:0000313" key="3">
    <source>
        <dbReference type="Proteomes" id="UP001054857"/>
    </source>
</evidence>
<comment type="caution">
    <text evidence="2">The sequence shown here is derived from an EMBL/GenBank/DDBJ whole genome shotgun (WGS) entry which is preliminary data.</text>
</comment>
<gene>
    <name evidence="2" type="ORF">Agub_g13598</name>
</gene>